<organism evidence="1 2">
    <name type="scientific">Lactuca saligna</name>
    <name type="common">Willowleaf lettuce</name>
    <dbReference type="NCBI Taxonomy" id="75948"/>
    <lineage>
        <taxon>Eukaryota</taxon>
        <taxon>Viridiplantae</taxon>
        <taxon>Streptophyta</taxon>
        <taxon>Embryophyta</taxon>
        <taxon>Tracheophyta</taxon>
        <taxon>Spermatophyta</taxon>
        <taxon>Magnoliopsida</taxon>
        <taxon>eudicotyledons</taxon>
        <taxon>Gunneridae</taxon>
        <taxon>Pentapetalae</taxon>
        <taxon>asterids</taxon>
        <taxon>campanulids</taxon>
        <taxon>Asterales</taxon>
        <taxon>Asteraceae</taxon>
        <taxon>Cichorioideae</taxon>
        <taxon>Cichorieae</taxon>
        <taxon>Lactucinae</taxon>
        <taxon>Lactuca</taxon>
    </lineage>
</organism>
<name>A0AA35YWR3_LACSI</name>
<dbReference type="EMBL" id="OX465080">
    <property type="protein sequence ID" value="CAI9281663.1"/>
    <property type="molecule type" value="Genomic_DNA"/>
</dbReference>
<evidence type="ECO:0000313" key="1">
    <source>
        <dbReference type="EMBL" id="CAI9281663.1"/>
    </source>
</evidence>
<sequence>MEVITLLKELKELSTKPVSSSQLSSDFLLQNFSQFEDIHLKELATLSLISSLLPTTNSLPVYTGVQGGERKGEDTKVGGDDANVLGNVFSSKIPTTKPIIANGGLITSTVVTTVPITKPILKGIEIGKSTDVGGSGLKMKEVILCSTLKARGKTILVEKSNVIHQSIITMKQSKPRLHSIICIHSKRSQNRAT</sequence>
<keyword evidence="2" id="KW-1185">Reference proteome</keyword>
<gene>
    <name evidence="1" type="ORF">LSALG_LOCUS21349</name>
</gene>
<dbReference type="Proteomes" id="UP001177003">
    <property type="component" value="Chromosome 4"/>
</dbReference>
<evidence type="ECO:0000313" key="2">
    <source>
        <dbReference type="Proteomes" id="UP001177003"/>
    </source>
</evidence>
<protein>
    <submittedName>
        <fullName evidence="1">Uncharacterized protein</fullName>
    </submittedName>
</protein>
<proteinExistence type="predicted"/>
<dbReference type="AlphaFoldDB" id="A0AA35YWR3"/>
<reference evidence="1" key="1">
    <citation type="submission" date="2023-04" db="EMBL/GenBank/DDBJ databases">
        <authorList>
            <person name="Vijverberg K."/>
            <person name="Xiong W."/>
            <person name="Schranz E."/>
        </authorList>
    </citation>
    <scope>NUCLEOTIDE SEQUENCE</scope>
</reference>
<accession>A0AA35YWR3</accession>